<dbReference type="Proteomes" id="UP000179233">
    <property type="component" value="Unassembled WGS sequence"/>
</dbReference>
<dbReference type="InterPro" id="IPR006652">
    <property type="entry name" value="Kelch_1"/>
</dbReference>
<evidence type="ECO:0000256" key="1">
    <source>
        <dbReference type="ARBA" id="ARBA00022441"/>
    </source>
</evidence>
<evidence type="ECO:0000313" key="5">
    <source>
        <dbReference type="Proteomes" id="UP000179233"/>
    </source>
</evidence>
<sequence>PVLAIDTSNNVIVAWEDDRDAAIQNWGLSWNYDSNAWWQTNVNLAAAGACNGGGGTNNSCGALPAITGPPLRIMGQKLSSSDGAKNWGDDQAGVNQNNPEDIGLSSTGDGNRNPSLAIDGTNAILTWDSNSASKAESGTLKREGNIYAQKINSSGSPLWGQTWSSTGNLIGRRQEFIATILPNGKVLVAGGYDGAAVSTAELYDPSTGTFSSTGNLIGRRRNFSSTLLPNGAVLVAGGYGVSVVSVSTAEIYNPSTGTFSSTGNLIGRRYDFSSTLLADGRVLVSGGDDIVTISTAELYNPVTGTFSSTGNLIGRRERHTTTLLPDGRILVAGGIVVGSNSLSTAELYDPATGTFSSTGNLIGLREDFTATLLGNGKVLVAGGYDGAYISTAELYDPATGTFASTGNLIGNRSQHTAALLNNSHVLVVGGSSGGSLFTAEVYDPATGTFSSTGNLIGRRYDQTVALLPNGNILIAGGRVSVAASLSTAEVYSIDQMVNSGVDLADQESPDAVVSGSSIFFAWAGRGGGGSSSGVNVSRANHGGGSWKIYGQRTNDPTSGGLTNQWPSGTTDRFTTTTGGMVTQRQRFSAVLLPNGKVLVAGGCTNFGCTTIASTAELYDPAASTFASTGNMAVERHRFSMAVLNTGKVLVAGGCAGASECSTKHSSAELYDPASGTFTATGNLIENRTEGQTVLLPSGQVLVVGGGGPSGNRSSAELFNPSTGTFTLTTGGLNTARSGHTATLLSNGRVLVVGGNFAGDLSTAEIYDPQGNTFTFTTGRLANTRYEHQALLLDTGKVLVTGNSTVAELFDPATETFTTTPGGMKTARTEQSAILLPNGKTVLIGGLSGSSLTTAELFDPSAGTFTYTTGGLNLGTRRHISVLLSTGKVLTTGGDNNGILTSAELYNPAGELMLSHDFALSGNQRYPRIAVDSGNPYVVWEDDRSFVGNTVTSDKNVFMQKFDGTTGAPQWPAASTGVGYTSPYAVMDIRADTFGGGTGSHYSGRPSLGGITGTLGDQTKRMVIGFEDNRNDTGAAAGECGVSNTTSLVRVCGQSLNINEVNVPQTTSWVVKFKANQAATLTVNTDITEWDGTQVAKASASQTWGPTCDGGDCTVLQTVTFTTGGANAPPSDTVGNLTMRRHRVRFTWSVGSVTISYDNTGVESRLEVGAPGSQDSIDSVNANLADTLSAVSDGSLVHLIFIDDAGTDQVSYKRRTGTTWGSAILAADLEDNDDSYPSLSLDTDASVLYSIWTEEAGAGTDLVRYSSCTVSTGCDDPSEWAGEQTVNGAQNDDFSSTSSNYSGASHIFGMWTVGGTSPFHVDWAYIVIPERVWLLFGAAPFLPLLLKRRRKEAVIRAHAP</sequence>
<keyword evidence="2" id="KW-0677">Repeat</keyword>
<evidence type="ECO:0000256" key="2">
    <source>
        <dbReference type="ARBA" id="ARBA00022737"/>
    </source>
</evidence>
<dbReference type="InterPro" id="IPR015915">
    <property type="entry name" value="Kelch-typ_b-propeller"/>
</dbReference>
<evidence type="ECO:0000256" key="3">
    <source>
        <dbReference type="SAM" id="MobiDB-lite"/>
    </source>
</evidence>
<name>A0A1G1VUL5_9BACT</name>
<evidence type="ECO:0000313" key="4">
    <source>
        <dbReference type="EMBL" id="OGY19004.1"/>
    </source>
</evidence>
<keyword evidence="1" id="KW-0880">Kelch repeat</keyword>
<gene>
    <name evidence="4" type="ORF">A2786_01020</name>
</gene>
<dbReference type="PANTHER" id="PTHR46344">
    <property type="entry name" value="OS02G0202900 PROTEIN"/>
    <property type="match status" value="1"/>
</dbReference>
<organism evidence="4 5">
    <name type="scientific">Candidatus Chisholmbacteria bacterium RIFCSPHIGHO2_01_FULL_52_32</name>
    <dbReference type="NCBI Taxonomy" id="1797591"/>
    <lineage>
        <taxon>Bacteria</taxon>
        <taxon>Candidatus Chisholmiibacteriota</taxon>
    </lineage>
</organism>
<dbReference type="InterPro" id="IPR037293">
    <property type="entry name" value="Gal_Oxidase_central_sf"/>
</dbReference>
<dbReference type="SMART" id="SM00612">
    <property type="entry name" value="Kelch"/>
    <property type="match status" value="11"/>
</dbReference>
<dbReference type="PANTHER" id="PTHR46344:SF27">
    <property type="entry name" value="KELCH REPEAT SUPERFAMILY PROTEIN"/>
    <property type="match status" value="1"/>
</dbReference>
<dbReference type="SUPFAM" id="SSF117281">
    <property type="entry name" value="Kelch motif"/>
    <property type="match status" value="2"/>
</dbReference>
<evidence type="ECO:0008006" key="6">
    <source>
        <dbReference type="Google" id="ProtNLM"/>
    </source>
</evidence>
<dbReference type="SUPFAM" id="SSF50965">
    <property type="entry name" value="Galactose oxidase, central domain"/>
    <property type="match status" value="1"/>
</dbReference>
<feature type="region of interest" description="Disordered" evidence="3">
    <location>
        <begin position="79"/>
        <end position="98"/>
    </location>
</feature>
<proteinExistence type="predicted"/>
<dbReference type="Gene3D" id="2.130.10.80">
    <property type="entry name" value="Galactose oxidase/kelch, beta-propeller"/>
    <property type="match status" value="3"/>
</dbReference>
<dbReference type="InterPro" id="IPR011043">
    <property type="entry name" value="Gal_Oxase/kelch_b-propeller"/>
</dbReference>
<reference evidence="4 5" key="1">
    <citation type="journal article" date="2016" name="Nat. Commun.">
        <title>Thousands of microbial genomes shed light on interconnected biogeochemical processes in an aquifer system.</title>
        <authorList>
            <person name="Anantharaman K."/>
            <person name="Brown C.T."/>
            <person name="Hug L.A."/>
            <person name="Sharon I."/>
            <person name="Castelle C.J."/>
            <person name="Probst A.J."/>
            <person name="Thomas B.C."/>
            <person name="Singh A."/>
            <person name="Wilkins M.J."/>
            <person name="Karaoz U."/>
            <person name="Brodie E.L."/>
            <person name="Williams K.H."/>
            <person name="Hubbard S.S."/>
            <person name="Banfield J.F."/>
        </authorList>
    </citation>
    <scope>NUCLEOTIDE SEQUENCE [LARGE SCALE GENOMIC DNA]</scope>
</reference>
<dbReference type="Gene3D" id="2.120.10.80">
    <property type="entry name" value="Kelch-type beta propeller"/>
    <property type="match status" value="4"/>
</dbReference>
<dbReference type="Pfam" id="PF01344">
    <property type="entry name" value="Kelch_1"/>
    <property type="match status" value="4"/>
</dbReference>
<dbReference type="EMBL" id="MHCJ01000002">
    <property type="protein sequence ID" value="OGY19004.1"/>
    <property type="molecule type" value="Genomic_DNA"/>
</dbReference>
<feature type="non-terminal residue" evidence="4">
    <location>
        <position position="1"/>
    </location>
</feature>
<comment type="caution">
    <text evidence="4">The sequence shown here is derived from an EMBL/GenBank/DDBJ whole genome shotgun (WGS) entry which is preliminary data.</text>
</comment>
<protein>
    <recommendedName>
        <fullName evidence="6">Bulb-type lectin domain-containing protein</fullName>
    </recommendedName>
</protein>
<accession>A0A1G1VUL5</accession>